<keyword evidence="1" id="KW-0812">Transmembrane</keyword>
<keyword evidence="1" id="KW-0472">Membrane</keyword>
<dbReference type="EMBL" id="WNYA01000002">
    <property type="protein sequence ID" value="KAG8588752.1"/>
    <property type="molecule type" value="Genomic_DNA"/>
</dbReference>
<sequence length="85" mass="9813">MPFISSRVTILTYCSPPSGPRISTFNYVFLLLFVTFTISCSLSGPLICTCVFLLVLFWFLVPLLVCSGQKYDHLALWQRWPDMHY</sequence>
<keyword evidence="3" id="KW-1185">Reference proteome</keyword>
<feature type="transmembrane region" description="Helical" evidence="1">
    <location>
        <begin position="27"/>
        <end position="60"/>
    </location>
</feature>
<evidence type="ECO:0000313" key="2">
    <source>
        <dbReference type="EMBL" id="KAG8588752.1"/>
    </source>
</evidence>
<gene>
    <name evidence="2" type="ORF">GDO81_006087</name>
</gene>
<reference evidence="2" key="1">
    <citation type="thesis" date="2020" institute="ProQuest LLC" country="789 East Eisenhower Parkway, Ann Arbor, MI, USA">
        <title>Comparative Genomics and Chromosome Evolution.</title>
        <authorList>
            <person name="Mudd A.B."/>
        </authorList>
    </citation>
    <scope>NUCLEOTIDE SEQUENCE</scope>
    <source>
        <strain evidence="2">237g6f4</strain>
        <tissue evidence="2">Blood</tissue>
    </source>
</reference>
<name>A0AAV7CXM6_ENGPU</name>
<keyword evidence="1" id="KW-1133">Transmembrane helix</keyword>
<protein>
    <submittedName>
        <fullName evidence="2">Uncharacterized protein</fullName>
    </submittedName>
</protein>
<dbReference type="AlphaFoldDB" id="A0AAV7CXM6"/>
<proteinExistence type="predicted"/>
<evidence type="ECO:0000256" key="1">
    <source>
        <dbReference type="SAM" id="Phobius"/>
    </source>
</evidence>
<comment type="caution">
    <text evidence="2">The sequence shown here is derived from an EMBL/GenBank/DDBJ whole genome shotgun (WGS) entry which is preliminary data.</text>
</comment>
<evidence type="ECO:0000313" key="3">
    <source>
        <dbReference type="Proteomes" id="UP000824782"/>
    </source>
</evidence>
<accession>A0AAV7CXM6</accession>
<dbReference type="Proteomes" id="UP000824782">
    <property type="component" value="Unassembled WGS sequence"/>
</dbReference>
<organism evidence="2 3">
    <name type="scientific">Engystomops pustulosus</name>
    <name type="common">Tungara frog</name>
    <name type="synonym">Physalaemus pustulosus</name>
    <dbReference type="NCBI Taxonomy" id="76066"/>
    <lineage>
        <taxon>Eukaryota</taxon>
        <taxon>Metazoa</taxon>
        <taxon>Chordata</taxon>
        <taxon>Craniata</taxon>
        <taxon>Vertebrata</taxon>
        <taxon>Euteleostomi</taxon>
        <taxon>Amphibia</taxon>
        <taxon>Batrachia</taxon>
        <taxon>Anura</taxon>
        <taxon>Neobatrachia</taxon>
        <taxon>Hyloidea</taxon>
        <taxon>Leptodactylidae</taxon>
        <taxon>Leiuperinae</taxon>
        <taxon>Engystomops</taxon>
    </lineage>
</organism>